<dbReference type="Proteomes" id="UP000248534">
    <property type="component" value="Chromosome 1"/>
</dbReference>
<name>A0A2X3YMK7_STRSA</name>
<dbReference type="AlphaFoldDB" id="A0A2X3YMK7"/>
<gene>
    <name evidence="1" type="ORF">NCTC11086_00513</name>
</gene>
<accession>A0A2X3YMK7</accession>
<protein>
    <submittedName>
        <fullName evidence="1">Uncharacterized protein</fullName>
    </submittedName>
</protein>
<proteinExistence type="predicted"/>
<organism evidence="1 2">
    <name type="scientific">Streptococcus sanguinis</name>
    <dbReference type="NCBI Taxonomy" id="1305"/>
    <lineage>
        <taxon>Bacteria</taxon>
        <taxon>Bacillati</taxon>
        <taxon>Bacillota</taxon>
        <taxon>Bacilli</taxon>
        <taxon>Lactobacillales</taxon>
        <taxon>Streptococcaceae</taxon>
        <taxon>Streptococcus</taxon>
    </lineage>
</organism>
<evidence type="ECO:0000313" key="1">
    <source>
        <dbReference type="EMBL" id="SQF70666.1"/>
    </source>
</evidence>
<sequence length="65" mass="7788">MADNILILGNGFDIAMGRETRYENFIDFANDLYQIKDEKFQDFINTWNIVIDEYKNNIYLECINK</sequence>
<dbReference type="EMBL" id="LS483364">
    <property type="protein sequence ID" value="SQF70666.1"/>
    <property type="molecule type" value="Genomic_DNA"/>
</dbReference>
<evidence type="ECO:0000313" key="2">
    <source>
        <dbReference type="Proteomes" id="UP000248534"/>
    </source>
</evidence>
<reference evidence="1 2" key="1">
    <citation type="submission" date="2018-06" db="EMBL/GenBank/DDBJ databases">
        <authorList>
            <consortium name="Pathogen Informatics"/>
            <person name="Doyle S."/>
        </authorList>
    </citation>
    <scope>NUCLEOTIDE SEQUENCE [LARGE SCALE GENOMIC DNA]</scope>
    <source>
        <strain evidence="1 2">NCTC11086</strain>
    </source>
</reference>